<dbReference type="OrthoDB" id="2392969at2759"/>
<protein>
    <submittedName>
        <fullName evidence="2">Uncharacterized protein</fullName>
    </submittedName>
</protein>
<organism evidence="2 3">
    <name type="scientific">Gigaspora rosea</name>
    <dbReference type="NCBI Taxonomy" id="44941"/>
    <lineage>
        <taxon>Eukaryota</taxon>
        <taxon>Fungi</taxon>
        <taxon>Fungi incertae sedis</taxon>
        <taxon>Mucoromycota</taxon>
        <taxon>Glomeromycotina</taxon>
        <taxon>Glomeromycetes</taxon>
        <taxon>Diversisporales</taxon>
        <taxon>Gigasporaceae</taxon>
        <taxon>Gigaspora</taxon>
    </lineage>
</organism>
<dbReference type="AlphaFoldDB" id="A0A397UAD1"/>
<evidence type="ECO:0000313" key="3">
    <source>
        <dbReference type="Proteomes" id="UP000266673"/>
    </source>
</evidence>
<dbReference type="EMBL" id="QKWP01001782">
    <property type="protein sequence ID" value="RIB06651.1"/>
    <property type="molecule type" value="Genomic_DNA"/>
</dbReference>
<dbReference type="Proteomes" id="UP000266673">
    <property type="component" value="Unassembled WGS sequence"/>
</dbReference>
<feature type="region of interest" description="Disordered" evidence="1">
    <location>
        <begin position="1"/>
        <end position="22"/>
    </location>
</feature>
<reference evidence="2 3" key="1">
    <citation type="submission" date="2018-06" db="EMBL/GenBank/DDBJ databases">
        <title>Comparative genomics reveals the genomic features of Rhizophagus irregularis, R. cerebriforme, R. diaphanum and Gigaspora rosea, and their symbiotic lifestyle signature.</title>
        <authorList>
            <person name="Morin E."/>
            <person name="San Clemente H."/>
            <person name="Chen E.C.H."/>
            <person name="De La Providencia I."/>
            <person name="Hainaut M."/>
            <person name="Kuo A."/>
            <person name="Kohler A."/>
            <person name="Murat C."/>
            <person name="Tang N."/>
            <person name="Roy S."/>
            <person name="Loubradou J."/>
            <person name="Henrissat B."/>
            <person name="Grigoriev I.V."/>
            <person name="Corradi N."/>
            <person name="Roux C."/>
            <person name="Martin F.M."/>
        </authorList>
    </citation>
    <scope>NUCLEOTIDE SEQUENCE [LARGE SCALE GENOMIC DNA]</scope>
    <source>
        <strain evidence="2 3">DAOM 194757</strain>
    </source>
</reference>
<name>A0A397UAD1_9GLOM</name>
<accession>A0A397UAD1</accession>
<proteinExistence type="predicted"/>
<sequence length="104" mass="11749">MCSCRKSNRSSGSEQQKEKAYYQEKSSKTGDVWDIYLHALDLAETKNDVDKEIVGSSSHLSQFRKELAEAGIDPEQINTYAKLPNVTRASNKIQKRKLEQGLIS</sequence>
<comment type="caution">
    <text evidence="2">The sequence shown here is derived from an EMBL/GenBank/DDBJ whole genome shotgun (WGS) entry which is preliminary data.</text>
</comment>
<gene>
    <name evidence="2" type="ORF">C2G38_2046631</name>
</gene>
<evidence type="ECO:0000256" key="1">
    <source>
        <dbReference type="SAM" id="MobiDB-lite"/>
    </source>
</evidence>
<evidence type="ECO:0000313" key="2">
    <source>
        <dbReference type="EMBL" id="RIB06651.1"/>
    </source>
</evidence>
<keyword evidence="3" id="KW-1185">Reference proteome</keyword>